<sequence>MRRSRQHCCPGWRTSTPNSCSSSCSRRRRSRRAGCSRGSGRRRHRRRGRTGPSTVRRDGGDRTQSSTEAITIRTCRAAQAGVPSPAGGGERTAGVSGGAAAAAAAAAGGPGGGAGEARRCGGGAGARGLIEIQSENHAVSFRQEDASTAINATTATSRSTTTSSPPAPPAAEAACVYYSNTCLSHTIVMQSMAHVPYVLDISREICTTRLWRGTPSPWART</sequence>
<feature type="compositionally biased region" description="Basic residues" evidence="1">
    <location>
        <begin position="25"/>
        <end position="49"/>
    </location>
</feature>
<reference evidence="2" key="1">
    <citation type="journal article" date="2019" name="J. For. Res.">
        <title>Expression and analysis of zinc finger family gene in Lenzites gibbosa.</title>
        <authorList>
            <person name="Zhang J."/>
            <person name="Chi Y."/>
            <person name="Li S."/>
            <person name="Zhang J."/>
            <person name="Chen J."/>
        </authorList>
    </citation>
    <scope>NUCLEOTIDE SEQUENCE</scope>
    <source>
        <strain evidence="2">ZnF93</strain>
    </source>
</reference>
<evidence type="ECO:0000313" key="2">
    <source>
        <dbReference type="EMBL" id="QIE48500.1"/>
    </source>
</evidence>
<organism evidence="2">
    <name type="scientific">Trametes gibbosa</name>
    <dbReference type="NCBI Taxonomy" id="160864"/>
    <lineage>
        <taxon>Eukaryota</taxon>
        <taxon>Fungi</taxon>
        <taxon>Dikarya</taxon>
        <taxon>Basidiomycota</taxon>
        <taxon>Agaricomycotina</taxon>
        <taxon>Agaricomycetes</taxon>
        <taxon>Polyporales</taxon>
        <taxon>Polyporaceae</taxon>
        <taxon>Trametes</taxon>
    </lineage>
</organism>
<dbReference type="AlphaFoldDB" id="A0A6G6FQF6"/>
<feature type="region of interest" description="Disordered" evidence="1">
    <location>
        <begin position="1"/>
        <end position="72"/>
    </location>
</feature>
<name>A0A6G6FQF6_9APHY</name>
<proteinExistence type="evidence at transcript level"/>
<dbReference type="EMBL" id="MK805227">
    <property type="protein sequence ID" value="QIE48500.1"/>
    <property type="molecule type" value="mRNA"/>
</dbReference>
<evidence type="ECO:0000256" key="1">
    <source>
        <dbReference type="SAM" id="MobiDB-lite"/>
    </source>
</evidence>
<accession>A0A6G6FQF6</accession>
<protein>
    <submittedName>
        <fullName evidence="2">Uncharacterized protein</fullName>
    </submittedName>
</protein>